<dbReference type="Gene3D" id="3.20.20.140">
    <property type="entry name" value="Metal-dependent hydrolases"/>
    <property type="match status" value="1"/>
</dbReference>
<evidence type="ECO:0000259" key="2">
    <source>
        <dbReference type="Pfam" id="PF04909"/>
    </source>
</evidence>
<dbReference type="Pfam" id="PF04909">
    <property type="entry name" value="Amidohydro_2"/>
    <property type="match status" value="1"/>
</dbReference>
<dbReference type="Proteomes" id="UP000593892">
    <property type="component" value="Chromosome"/>
</dbReference>
<dbReference type="RefSeq" id="WP_194451021.1">
    <property type="nucleotide sequence ID" value="NZ_CP063849.1"/>
</dbReference>
<name>A0A7S7NTD0_PALFE</name>
<evidence type="ECO:0000313" key="4">
    <source>
        <dbReference type="Proteomes" id="UP000593892"/>
    </source>
</evidence>
<protein>
    <submittedName>
        <fullName evidence="3">Amidohydrolase family protein</fullName>
    </submittedName>
</protein>
<dbReference type="GO" id="GO:0016787">
    <property type="term" value="F:hydrolase activity"/>
    <property type="evidence" value="ECO:0007669"/>
    <property type="project" value="UniProtKB-KW"/>
</dbReference>
<dbReference type="EMBL" id="CP063849">
    <property type="protein sequence ID" value="QOY89359.1"/>
    <property type="molecule type" value="Genomic_DNA"/>
</dbReference>
<dbReference type="PANTHER" id="PTHR43569:SF2">
    <property type="entry name" value="AMIDOHYDROLASE-RELATED DOMAIN-CONTAINING PROTEIN"/>
    <property type="match status" value="1"/>
</dbReference>
<dbReference type="InterPro" id="IPR006680">
    <property type="entry name" value="Amidohydro-rel"/>
</dbReference>
<organism evidence="3 4">
    <name type="scientific">Paludibaculum fermentans</name>
    <dbReference type="NCBI Taxonomy" id="1473598"/>
    <lineage>
        <taxon>Bacteria</taxon>
        <taxon>Pseudomonadati</taxon>
        <taxon>Acidobacteriota</taxon>
        <taxon>Terriglobia</taxon>
        <taxon>Bryobacterales</taxon>
        <taxon>Bryobacteraceae</taxon>
        <taxon>Paludibaculum</taxon>
    </lineage>
</organism>
<dbReference type="AlphaFoldDB" id="A0A7S7NTD0"/>
<reference evidence="3 4" key="1">
    <citation type="submission" date="2020-10" db="EMBL/GenBank/DDBJ databases">
        <title>Complete genome sequence of Paludibaculum fermentans P105T, a facultatively anaerobic acidobacterium capable of dissimilatory Fe(III) reduction.</title>
        <authorList>
            <person name="Dedysh S.N."/>
            <person name="Beletsky A.V."/>
            <person name="Kulichevskaya I.S."/>
            <person name="Mardanov A.V."/>
            <person name="Ravin N.V."/>
        </authorList>
    </citation>
    <scope>NUCLEOTIDE SEQUENCE [LARGE SCALE GENOMIC DNA]</scope>
    <source>
        <strain evidence="3 4">P105</strain>
    </source>
</reference>
<keyword evidence="3" id="KW-0378">Hydrolase</keyword>
<evidence type="ECO:0000256" key="1">
    <source>
        <dbReference type="ARBA" id="ARBA00038310"/>
    </source>
</evidence>
<dbReference type="SUPFAM" id="SSF51556">
    <property type="entry name" value="Metallo-dependent hydrolases"/>
    <property type="match status" value="1"/>
</dbReference>
<accession>A0A7S7NTD0</accession>
<proteinExistence type="inferred from homology"/>
<dbReference type="InterPro" id="IPR052350">
    <property type="entry name" value="Metallo-dep_Lactonases"/>
</dbReference>
<feature type="domain" description="Amidohydrolase-related" evidence="2">
    <location>
        <begin position="26"/>
        <end position="303"/>
    </location>
</feature>
<evidence type="ECO:0000313" key="3">
    <source>
        <dbReference type="EMBL" id="QOY89359.1"/>
    </source>
</evidence>
<gene>
    <name evidence="3" type="ORF">IRI77_05220</name>
</gene>
<dbReference type="InterPro" id="IPR032466">
    <property type="entry name" value="Metal_Hydrolase"/>
</dbReference>
<comment type="similarity">
    <text evidence="1">Belongs to the metallo-dependent hydrolases superfamily.</text>
</comment>
<dbReference type="KEGG" id="pfer:IRI77_05220"/>
<dbReference type="PANTHER" id="PTHR43569">
    <property type="entry name" value="AMIDOHYDROLASE"/>
    <property type="match status" value="1"/>
</dbReference>
<sequence>MNRRQFLGAAATMQTLPAQPQSIPIIDTHVHLFDPRRPGGIPWPAKDDTALYKPALPDRYRAVATPFGIRGAIEVEASPRREDNDWVLETIQDEPLFVGTIGNLEPAEPGFAHTLQTYLRNPLFLGIRYGNLWSRDLGASLAKPDFVAGVKSLAAAGLILDTANPTPALLADVVRLTDAVPNLRVMLDHLPQLASPTKPAERRAYDATVRQLTQRPQVFVKVSSVLRRVDSKVPTDPAFYKPRLDELWAQFGEDRLVYGSDWPNSDHWAEYPQVFRIVDDYFRKKGPEAAAKYFWKNSKTAYRWKKRSNDQPGD</sequence>
<keyword evidence="4" id="KW-1185">Reference proteome</keyword>